<dbReference type="AlphaFoldDB" id="A0A5B8UA00"/>
<dbReference type="OrthoDB" id="3255194at2"/>
<dbReference type="KEGG" id="bsol:FSW04_20955"/>
<sequence>MAVTQGRPSRGSRGRTPRRCPAPIGVTAVVALALALAAVAARPARAEPVVGIGEANPAAFADPRFLALGLHAARLVVPYDAVVRGGWERDAVDAWMAAAAAHGLEPSVAFEHSRHPGTAPSVAAYGAALAAFHGRYPQVGIVTPWNEPNHVSQPTWDDPALAAAYYDEARRVLPDARLVAGDVLDIPGALDWLRAYRAHLGTDPRLWGIHDYGDATDLTDPLQSTTAALLSAVPGELWVTETGGIVRFWPFLDVDLARAARSTAHAFVLARMSPRITRMYLYNWYGPVPSAPGSWWDTGLVGADGTPRPALDVVRRELAVPRAAPGPASNRVAPADLAGTGCAGQARVVDGPGETVLSAGCRARLRLSARRRGTRTFHLLLVRTAAGRGHLTLQVSGSGVRRVTRTTSASRQRLTVRIPRGRARLRVTATFDGTAGWADARLPQRTLRLPVHRRPGR</sequence>
<dbReference type="InterPro" id="IPR017853">
    <property type="entry name" value="GH"/>
</dbReference>
<feature type="region of interest" description="Disordered" evidence="1">
    <location>
        <begin position="1"/>
        <end position="20"/>
    </location>
</feature>
<dbReference type="RefSeq" id="WP_146922159.1">
    <property type="nucleotide sequence ID" value="NZ_CP042430.1"/>
</dbReference>
<reference evidence="2 3" key="1">
    <citation type="journal article" date="2018" name="J. Microbiol.">
        <title>Baekduia soli gen. nov., sp. nov., a novel bacterium isolated from the soil of Baekdu Mountain and proposal of a novel family name, Baekduiaceae fam. nov.</title>
        <authorList>
            <person name="An D.S."/>
            <person name="Siddiqi M.Z."/>
            <person name="Kim K.H."/>
            <person name="Yu H.S."/>
            <person name="Im W.T."/>
        </authorList>
    </citation>
    <scope>NUCLEOTIDE SEQUENCE [LARGE SCALE GENOMIC DNA]</scope>
    <source>
        <strain evidence="2 3">BR7-21</strain>
    </source>
</reference>
<proteinExistence type="predicted"/>
<accession>A0A5B8UA00</accession>
<gene>
    <name evidence="2" type="ORF">FSW04_20955</name>
</gene>
<dbReference type="Proteomes" id="UP000321805">
    <property type="component" value="Chromosome"/>
</dbReference>
<protein>
    <recommendedName>
        <fullName evidence="4">Asl1-like glycosyl hydrolase catalytic domain-containing protein</fullName>
    </recommendedName>
</protein>
<evidence type="ECO:0008006" key="4">
    <source>
        <dbReference type="Google" id="ProtNLM"/>
    </source>
</evidence>
<organism evidence="2 3">
    <name type="scientific">Baekduia soli</name>
    <dbReference type="NCBI Taxonomy" id="496014"/>
    <lineage>
        <taxon>Bacteria</taxon>
        <taxon>Bacillati</taxon>
        <taxon>Actinomycetota</taxon>
        <taxon>Thermoleophilia</taxon>
        <taxon>Solirubrobacterales</taxon>
        <taxon>Baekduiaceae</taxon>
        <taxon>Baekduia</taxon>
    </lineage>
</organism>
<dbReference type="Gene3D" id="3.20.20.80">
    <property type="entry name" value="Glycosidases"/>
    <property type="match status" value="1"/>
</dbReference>
<keyword evidence="3" id="KW-1185">Reference proteome</keyword>
<name>A0A5B8UA00_9ACTN</name>
<evidence type="ECO:0000256" key="1">
    <source>
        <dbReference type="SAM" id="MobiDB-lite"/>
    </source>
</evidence>
<evidence type="ECO:0000313" key="2">
    <source>
        <dbReference type="EMBL" id="QEC49794.1"/>
    </source>
</evidence>
<dbReference type="EMBL" id="CP042430">
    <property type="protein sequence ID" value="QEC49794.1"/>
    <property type="molecule type" value="Genomic_DNA"/>
</dbReference>
<dbReference type="SUPFAM" id="SSF51445">
    <property type="entry name" value="(Trans)glycosidases"/>
    <property type="match status" value="1"/>
</dbReference>
<evidence type="ECO:0000313" key="3">
    <source>
        <dbReference type="Proteomes" id="UP000321805"/>
    </source>
</evidence>